<protein>
    <submittedName>
        <fullName evidence="7">TetR family transcriptional regulator</fullName>
    </submittedName>
</protein>
<dbReference type="KEGG" id="salf:SMD44_00733"/>
<dbReference type="Proteomes" id="UP000195880">
    <property type="component" value="Chromosome"/>
</dbReference>
<dbReference type="eggNOG" id="COG1309">
    <property type="taxonomic scope" value="Bacteria"/>
</dbReference>
<dbReference type="SUPFAM" id="SSF46689">
    <property type="entry name" value="Homeodomain-like"/>
    <property type="match status" value="1"/>
</dbReference>
<dbReference type="Gene3D" id="1.10.10.60">
    <property type="entry name" value="Homeodomain-like"/>
    <property type="match status" value="1"/>
</dbReference>
<dbReference type="AlphaFoldDB" id="A0A1Z1W4I9"/>
<dbReference type="InterPro" id="IPR036271">
    <property type="entry name" value="Tet_transcr_reg_TetR-rel_C_sf"/>
</dbReference>
<name>A0A1Z1W4I9_9ACTN</name>
<dbReference type="Gene3D" id="1.10.357.10">
    <property type="entry name" value="Tetracycline Repressor, domain 2"/>
    <property type="match status" value="1"/>
</dbReference>
<dbReference type="SUPFAM" id="SSF48498">
    <property type="entry name" value="Tetracyclin repressor-like, C-terminal domain"/>
    <property type="match status" value="1"/>
</dbReference>
<dbReference type="GO" id="GO:0000976">
    <property type="term" value="F:transcription cis-regulatory region binding"/>
    <property type="evidence" value="ECO:0007669"/>
    <property type="project" value="TreeGrafter"/>
</dbReference>
<keyword evidence="2 4" id="KW-0238">DNA-binding</keyword>
<sequence length="214" mass="22996">MLTMASRRAGRSGDSPTFTEQARRRQLIECTIDLISTKGYPATSLSAIAERAGLSKAAVLYHFSSKDNLTRATLDHVLEEFTAYVGERVAAEADPRAAVMAYVRAMIGYQQAHRRHVRVITEMLLDDHGGTRLKTPGGHDTAGRWQALADLLAAGQRAGAFRPFDVRTVSLAVGGAIDGVIGHWLAHPDLDLDAAADELETFTLNAIGAAGGDR</sequence>
<keyword evidence="1" id="KW-0805">Transcription regulation</keyword>
<dbReference type="InterPro" id="IPR050109">
    <property type="entry name" value="HTH-type_TetR-like_transc_reg"/>
</dbReference>
<feature type="domain" description="HTH tetR-type" evidence="6">
    <location>
        <begin position="21"/>
        <end position="81"/>
    </location>
</feature>
<dbReference type="PRINTS" id="PR00455">
    <property type="entry name" value="HTHTETR"/>
</dbReference>
<dbReference type="InterPro" id="IPR009057">
    <property type="entry name" value="Homeodomain-like_sf"/>
</dbReference>
<evidence type="ECO:0000256" key="2">
    <source>
        <dbReference type="ARBA" id="ARBA00023125"/>
    </source>
</evidence>
<reference evidence="7 8" key="1">
    <citation type="submission" date="2017-05" db="EMBL/GenBank/DDBJ databases">
        <title>Streptomyces alboflavus Genome sequencing and assembly.</title>
        <authorList>
            <person name="Wang Y."/>
            <person name="Du B."/>
            <person name="Ding Y."/>
            <person name="Liu H."/>
            <person name="Hou Q."/>
            <person name="Liu K."/>
            <person name="Wang C."/>
            <person name="Yao L."/>
        </authorList>
    </citation>
    <scope>NUCLEOTIDE SEQUENCE [LARGE SCALE GENOMIC DNA]</scope>
    <source>
        <strain evidence="7 8">MDJK44</strain>
    </source>
</reference>
<feature type="region of interest" description="Disordered" evidence="5">
    <location>
        <begin position="1"/>
        <end position="20"/>
    </location>
</feature>
<dbReference type="GO" id="GO:0003700">
    <property type="term" value="F:DNA-binding transcription factor activity"/>
    <property type="evidence" value="ECO:0007669"/>
    <property type="project" value="TreeGrafter"/>
</dbReference>
<dbReference type="STRING" id="67267.GCA_000716675_02672"/>
<evidence type="ECO:0000256" key="3">
    <source>
        <dbReference type="ARBA" id="ARBA00023163"/>
    </source>
</evidence>
<evidence type="ECO:0000256" key="4">
    <source>
        <dbReference type="PROSITE-ProRule" id="PRU00335"/>
    </source>
</evidence>
<evidence type="ECO:0000313" key="7">
    <source>
        <dbReference type="EMBL" id="ARX81335.1"/>
    </source>
</evidence>
<evidence type="ECO:0000256" key="5">
    <source>
        <dbReference type="SAM" id="MobiDB-lite"/>
    </source>
</evidence>
<proteinExistence type="predicted"/>
<dbReference type="PANTHER" id="PTHR30055:SF234">
    <property type="entry name" value="HTH-TYPE TRANSCRIPTIONAL REGULATOR BETI"/>
    <property type="match status" value="1"/>
</dbReference>
<organism evidence="7 8">
    <name type="scientific">Streptomyces alboflavus</name>
    <dbReference type="NCBI Taxonomy" id="67267"/>
    <lineage>
        <taxon>Bacteria</taxon>
        <taxon>Bacillati</taxon>
        <taxon>Actinomycetota</taxon>
        <taxon>Actinomycetes</taxon>
        <taxon>Kitasatosporales</taxon>
        <taxon>Streptomycetaceae</taxon>
        <taxon>Streptomyces</taxon>
    </lineage>
</organism>
<evidence type="ECO:0000259" key="6">
    <source>
        <dbReference type="PROSITE" id="PS50977"/>
    </source>
</evidence>
<dbReference type="Pfam" id="PF00440">
    <property type="entry name" value="TetR_N"/>
    <property type="match status" value="1"/>
</dbReference>
<gene>
    <name evidence="7" type="ORF">SMD44_00733</name>
</gene>
<feature type="DNA-binding region" description="H-T-H motif" evidence="4">
    <location>
        <begin position="44"/>
        <end position="63"/>
    </location>
</feature>
<dbReference type="PANTHER" id="PTHR30055">
    <property type="entry name" value="HTH-TYPE TRANSCRIPTIONAL REGULATOR RUTR"/>
    <property type="match status" value="1"/>
</dbReference>
<dbReference type="InterPro" id="IPR001647">
    <property type="entry name" value="HTH_TetR"/>
</dbReference>
<dbReference type="EMBL" id="CP021748">
    <property type="protein sequence ID" value="ARX81335.1"/>
    <property type="molecule type" value="Genomic_DNA"/>
</dbReference>
<accession>A0A1Z1W4I9</accession>
<dbReference type="PROSITE" id="PS50977">
    <property type="entry name" value="HTH_TETR_2"/>
    <property type="match status" value="1"/>
</dbReference>
<keyword evidence="8" id="KW-1185">Reference proteome</keyword>
<evidence type="ECO:0000313" key="8">
    <source>
        <dbReference type="Proteomes" id="UP000195880"/>
    </source>
</evidence>
<evidence type="ECO:0000256" key="1">
    <source>
        <dbReference type="ARBA" id="ARBA00023015"/>
    </source>
</evidence>
<keyword evidence="3" id="KW-0804">Transcription</keyword>